<protein>
    <submittedName>
        <fullName evidence="1">2-keto-4-pentenoate hydratase</fullName>
    </submittedName>
</protein>
<dbReference type="EMBL" id="QJKB01000007">
    <property type="protein sequence ID" value="PXX41676.1"/>
    <property type="molecule type" value="Genomic_DNA"/>
</dbReference>
<dbReference type="SUPFAM" id="SSF56529">
    <property type="entry name" value="FAH"/>
    <property type="match status" value="1"/>
</dbReference>
<comment type="caution">
    <text evidence="1">The sequence shown here is derived from an EMBL/GenBank/DDBJ whole genome shotgun (WGS) entry which is preliminary data.</text>
</comment>
<dbReference type="RefSeq" id="WP_110256893.1">
    <property type="nucleotide sequence ID" value="NZ_QJKB01000007.1"/>
</dbReference>
<dbReference type="InterPro" id="IPR050772">
    <property type="entry name" value="Hydratase-Decarb/MhpD_sf"/>
</dbReference>
<name>A0A318IZF9_9BURK</name>
<dbReference type="GO" id="GO:0008684">
    <property type="term" value="F:2-oxopent-4-enoate hydratase activity"/>
    <property type="evidence" value="ECO:0007669"/>
    <property type="project" value="TreeGrafter"/>
</dbReference>
<dbReference type="PANTHER" id="PTHR30143:SF0">
    <property type="entry name" value="2-KETO-4-PENTENOATE HYDRATASE"/>
    <property type="match status" value="1"/>
</dbReference>
<gene>
    <name evidence="1" type="ORF">DFR42_107328</name>
</gene>
<dbReference type="PANTHER" id="PTHR30143">
    <property type="entry name" value="ACID HYDRATASE"/>
    <property type="match status" value="1"/>
</dbReference>
<dbReference type="AlphaFoldDB" id="A0A318IZF9"/>
<sequence length="256" mass="27653">MKPDHIHEAARILLERRLNGTQGEALPAPQRPANLETAFAIQCEVSKLVGQPIAAWKCGMPAPDKWVLAPVYASDVHEASAQTCKVWAREGQIKIEPELAFILAHDLPARAAPYTPADVDAAVAETRLALELIDSRYTQAEQLTFHEHLADGLFNQGVLLGPAIDTQLAQQTSQLSIILNIAGQASIALNGLHPAGMPRLPLYWLAEFLRSKGLGLQAGQAVITGSYAGSPTVPVGADIQIQFGELDFIRTRFEGK</sequence>
<dbReference type="Proteomes" id="UP000247792">
    <property type="component" value="Unassembled WGS sequence"/>
</dbReference>
<organism evidence="1 2">
    <name type="scientific">Undibacterium pigrum</name>
    <dbReference type="NCBI Taxonomy" id="401470"/>
    <lineage>
        <taxon>Bacteria</taxon>
        <taxon>Pseudomonadati</taxon>
        <taxon>Pseudomonadota</taxon>
        <taxon>Betaproteobacteria</taxon>
        <taxon>Burkholderiales</taxon>
        <taxon>Oxalobacteraceae</taxon>
        <taxon>Undibacterium</taxon>
    </lineage>
</organism>
<dbReference type="GO" id="GO:0005737">
    <property type="term" value="C:cytoplasm"/>
    <property type="evidence" value="ECO:0007669"/>
    <property type="project" value="TreeGrafter"/>
</dbReference>
<dbReference type="InterPro" id="IPR036663">
    <property type="entry name" value="Fumarylacetoacetase_C_sf"/>
</dbReference>
<dbReference type="Gene3D" id="3.90.850.10">
    <property type="entry name" value="Fumarylacetoacetase-like, C-terminal domain"/>
    <property type="match status" value="1"/>
</dbReference>
<dbReference type="OrthoDB" id="8689761at2"/>
<keyword evidence="2" id="KW-1185">Reference proteome</keyword>
<evidence type="ECO:0000313" key="2">
    <source>
        <dbReference type="Proteomes" id="UP000247792"/>
    </source>
</evidence>
<reference evidence="1 2" key="1">
    <citation type="submission" date="2018-05" db="EMBL/GenBank/DDBJ databases">
        <title>Genomic Encyclopedia of Type Strains, Phase IV (KMG-IV): sequencing the most valuable type-strain genomes for metagenomic binning, comparative biology and taxonomic classification.</title>
        <authorList>
            <person name="Goeker M."/>
        </authorList>
    </citation>
    <scope>NUCLEOTIDE SEQUENCE [LARGE SCALE GENOMIC DNA]</scope>
    <source>
        <strain evidence="1 2">DSM 19792</strain>
    </source>
</reference>
<proteinExistence type="predicted"/>
<accession>A0A318IZF9</accession>
<evidence type="ECO:0000313" key="1">
    <source>
        <dbReference type="EMBL" id="PXX41676.1"/>
    </source>
</evidence>